<protein>
    <submittedName>
        <fullName evidence="5">SAM-dependent methyltransferase</fullName>
    </submittedName>
</protein>
<gene>
    <name evidence="5" type="ORF">J2Z32_003924</name>
</gene>
<sequence>MDERLIFNEVADKYEKYRPQYVPALFKTLIEYSNINGKSHALEIGIGTGQATRPILDTGCQITAIELGDKLADYSRNKFSQYANLDIKNIPFEEYEGDQDSFDLIYSATAFHWIPVELGFPKLFNLLKPGGAIALFWNRPFVGKEDDPLHQAIGEIYTALRPDSSRKVLQHETKRYERTISNILNYGFTDLEFRLLHHERQFNAEEYVALLQTYSDHAMLSKDLKGKFEDRIKEVILAHGNELQVYDTIEFYLARKPEFI</sequence>
<evidence type="ECO:0000256" key="2">
    <source>
        <dbReference type="ARBA" id="ARBA00022603"/>
    </source>
</evidence>
<proteinExistence type="inferred from homology"/>
<dbReference type="InterPro" id="IPR029063">
    <property type="entry name" value="SAM-dependent_MTases_sf"/>
</dbReference>
<dbReference type="PANTHER" id="PTHR44942">
    <property type="entry name" value="METHYLTRANSF_11 DOMAIN-CONTAINING PROTEIN"/>
    <property type="match status" value="1"/>
</dbReference>
<dbReference type="Pfam" id="PF08241">
    <property type="entry name" value="Methyltransf_11"/>
    <property type="match status" value="1"/>
</dbReference>
<keyword evidence="6" id="KW-1185">Reference proteome</keyword>
<dbReference type="PANTHER" id="PTHR44942:SF4">
    <property type="entry name" value="METHYLTRANSFERASE TYPE 11 DOMAIN-CONTAINING PROTEIN"/>
    <property type="match status" value="1"/>
</dbReference>
<dbReference type="EMBL" id="JAGGKG010000024">
    <property type="protein sequence ID" value="MBP1907249.1"/>
    <property type="molecule type" value="Genomic_DNA"/>
</dbReference>
<dbReference type="Gene3D" id="3.40.50.150">
    <property type="entry name" value="Vaccinia Virus protein VP39"/>
    <property type="match status" value="1"/>
</dbReference>
<dbReference type="Proteomes" id="UP001519272">
    <property type="component" value="Unassembled WGS sequence"/>
</dbReference>
<evidence type="ECO:0000256" key="1">
    <source>
        <dbReference type="ARBA" id="ARBA00008361"/>
    </source>
</evidence>
<evidence type="ECO:0000256" key="3">
    <source>
        <dbReference type="ARBA" id="ARBA00022679"/>
    </source>
</evidence>
<comment type="similarity">
    <text evidence="1">Belongs to the methyltransferase superfamily.</text>
</comment>
<evidence type="ECO:0000313" key="6">
    <source>
        <dbReference type="Proteomes" id="UP001519272"/>
    </source>
</evidence>
<accession>A0ABS4FXF0</accession>
<dbReference type="GO" id="GO:0008168">
    <property type="term" value="F:methyltransferase activity"/>
    <property type="evidence" value="ECO:0007669"/>
    <property type="project" value="UniProtKB-KW"/>
</dbReference>
<dbReference type="GO" id="GO:0032259">
    <property type="term" value="P:methylation"/>
    <property type="evidence" value="ECO:0007669"/>
    <property type="project" value="UniProtKB-KW"/>
</dbReference>
<dbReference type="InterPro" id="IPR051052">
    <property type="entry name" value="Diverse_substrate_MTase"/>
</dbReference>
<evidence type="ECO:0000259" key="4">
    <source>
        <dbReference type="Pfam" id="PF08241"/>
    </source>
</evidence>
<organism evidence="5 6">
    <name type="scientific">Paenibacillus turicensis</name>
    <dbReference type="NCBI Taxonomy" id="160487"/>
    <lineage>
        <taxon>Bacteria</taxon>
        <taxon>Bacillati</taxon>
        <taxon>Bacillota</taxon>
        <taxon>Bacilli</taxon>
        <taxon>Bacillales</taxon>
        <taxon>Paenibacillaceae</taxon>
        <taxon>Paenibacillus</taxon>
    </lineage>
</organism>
<name>A0ABS4FXF0_9BACL</name>
<keyword evidence="2 5" id="KW-0489">Methyltransferase</keyword>
<feature type="domain" description="Methyltransferase type 11" evidence="4">
    <location>
        <begin position="42"/>
        <end position="134"/>
    </location>
</feature>
<comment type="caution">
    <text evidence="5">The sequence shown here is derived from an EMBL/GenBank/DDBJ whole genome shotgun (WGS) entry which is preliminary data.</text>
</comment>
<dbReference type="InterPro" id="IPR013216">
    <property type="entry name" value="Methyltransf_11"/>
</dbReference>
<dbReference type="SUPFAM" id="SSF53335">
    <property type="entry name" value="S-adenosyl-L-methionine-dependent methyltransferases"/>
    <property type="match status" value="1"/>
</dbReference>
<dbReference type="RefSeq" id="WP_210090835.1">
    <property type="nucleotide sequence ID" value="NZ_JAGGKG010000024.1"/>
</dbReference>
<keyword evidence="3" id="KW-0808">Transferase</keyword>
<reference evidence="5 6" key="1">
    <citation type="submission" date="2021-03" db="EMBL/GenBank/DDBJ databases">
        <title>Genomic Encyclopedia of Type Strains, Phase IV (KMG-IV): sequencing the most valuable type-strain genomes for metagenomic binning, comparative biology and taxonomic classification.</title>
        <authorList>
            <person name="Goeker M."/>
        </authorList>
    </citation>
    <scope>NUCLEOTIDE SEQUENCE [LARGE SCALE GENOMIC DNA]</scope>
    <source>
        <strain evidence="5 6">DSM 14349</strain>
    </source>
</reference>
<dbReference type="CDD" id="cd02440">
    <property type="entry name" value="AdoMet_MTases"/>
    <property type="match status" value="1"/>
</dbReference>
<evidence type="ECO:0000313" key="5">
    <source>
        <dbReference type="EMBL" id="MBP1907249.1"/>
    </source>
</evidence>